<dbReference type="PATRIC" id="fig|80852.17.peg.2832"/>
<dbReference type="KEGG" id="awd:AWOD_II_0091"/>
<reference evidence="2" key="1">
    <citation type="submission" date="2014-09" db="EMBL/GenBank/DDBJ databases">
        <authorList>
            <person name="Hjerde E."/>
        </authorList>
    </citation>
    <scope>NUCLEOTIDE SEQUENCE [LARGE SCALE GENOMIC DNA]</scope>
    <source>
        <strain evidence="2">06/09/139</strain>
    </source>
</reference>
<dbReference type="InterPro" id="IPR043733">
    <property type="entry name" value="DUF5677"/>
</dbReference>
<accession>A0A090IBE9</accession>
<organism evidence="1 2">
    <name type="scientific">Aliivibrio wodanis</name>
    <dbReference type="NCBI Taxonomy" id="80852"/>
    <lineage>
        <taxon>Bacteria</taxon>
        <taxon>Pseudomonadati</taxon>
        <taxon>Pseudomonadota</taxon>
        <taxon>Gammaproteobacteria</taxon>
        <taxon>Vibrionales</taxon>
        <taxon>Vibrionaceae</taxon>
        <taxon>Aliivibrio</taxon>
    </lineage>
</organism>
<dbReference type="Proteomes" id="UP000032427">
    <property type="component" value="Chromosome 2"/>
</dbReference>
<dbReference type="Pfam" id="PF18928">
    <property type="entry name" value="DUF5677"/>
    <property type="match status" value="1"/>
</dbReference>
<gene>
    <name evidence="1" type="ORF">AWOD_II_0091</name>
</gene>
<proteinExistence type="predicted"/>
<protein>
    <submittedName>
        <fullName evidence="1">Uncharacterized protein</fullName>
    </submittedName>
</protein>
<dbReference type="EMBL" id="LN554847">
    <property type="protein sequence ID" value="CED56749.1"/>
    <property type="molecule type" value="Genomic_DNA"/>
</dbReference>
<evidence type="ECO:0000313" key="1">
    <source>
        <dbReference type="EMBL" id="CED56749.1"/>
    </source>
</evidence>
<name>A0A090IBE9_9GAMM</name>
<evidence type="ECO:0000313" key="2">
    <source>
        <dbReference type="Proteomes" id="UP000032427"/>
    </source>
</evidence>
<sequence>MEKLIEIVEKEAKILANPIMLMLQKEIKFEEKVIKYLQDEDVATAVSQILASLRASIRSMLLLASQDLDSMMAKDSLPIARSVIEGCINATFIMAQGKNVANDALDHTVFKGFRNTDRSAGKGAHKVSLHRIPKIEPHDDLSELIEKFTNKKGRAKNWTDLSVPQRIECIEPVFGRTCATSLSMAYLMVYSDASEIIHSSVTGAKIANGTIAFSRYPRTQNDHMTIQKSHIEGALLSSFIALDSVLRAFCKYTKFTSFEVTLDKQLNQFKDFCENDFQ</sequence>
<keyword evidence="2" id="KW-1185">Reference proteome</keyword>
<dbReference type="AlphaFoldDB" id="A0A090IBE9"/>
<dbReference type="HOGENOM" id="CLU_996471_0_0_6"/>